<organism evidence="1 2">
    <name type="scientific">Funneliformis mosseae</name>
    <name type="common">Endomycorrhizal fungus</name>
    <name type="synonym">Glomus mosseae</name>
    <dbReference type="NCBI Taxonomy" id="27381"/>
    <lineage>
        <taxon>Eukaryota</taxon>
        <taxon>Fungi</taxon>
        <taxon>Fungi incertae sedis</taxon>
        <taxon>Mucoromycota</taxon>
        <taxon>Glomeromycotina</taxon>
        <taxon>Glomeromycetes</taxon>
        <taxon>Glomerales</taxon>
        <taxon>Glomeraceae</taxon>
        <taxon>Funneliformis</taxon>
    </lineage>
</organism>
<comment type="caution">
    <text evidence="1">The sequence shown here is derived from an EMBL/GenBank/DDBJ whole genome shotgun (WGS) entry which is preliminary data.</text>
</comment>
<accession>A0A9N9N677</accession>
<dbReference type="EMBL" id="CAJVPP010009637">
    <property type="protein sequence ID" value="CAG8706127.1"/>
    <property type="molecule type" value="Genomic_DNA"/>
</dbReference>
<reference evidence="1" key="1">
    <citation type="submission" date="2021-06" db="EMBL/GenBank/DDBJ databases">
        <authorList>
            <person name="Kallberg Y."/>
            <person name="Tangrot J."/>
            <person name="Rosling A."/>
        </authorList>
    </citation>
    <scope>NUCLEOTIDE SEQUENCE</scope>
    <source>
        <strain evidence="1">87-6 pot B 2015</strain>
    </source>
</reference>
<sequence length="41" mass="4684">IKHVESQREENLRKFPKSTVIPSLVEEFAQTNPALMQTEAS</sequence>
<dbReference type="AlphaFoldDB" id="A0A9N9N677"/>
<proteinExistence type="predicted"/>
<protein>
    <submittedName>
        <fullName evidence="1">1480_t:CDS:1</fullName>
    </submittedName>
</protein>
<feature type="non-terminal residue" evidence="1">
    <location>
        <position position="1"/>
    </location>
</feature>
<evidence type="ECO:0000313" key="2">
    <source>
        <dbReference type="Proteomes" id="UP000789375"/>
    </source>
</evidence>
<gene>
    <name evidence="1" type="ORF">FMOSSE_LOCUS14041</name>
</gene>
<dbReference type="Proteomes" id="UP000789375">
    <property type="component" value="Unassembled WGS sequence"/>
</dbReference>
<keyword evidence="2" id="KW-1185">Reference proteome</keyword>
<name>A0A9N9N677_FUNMO</name>
<feature type="non-terminal residue" evidence="1">
    <location>
        <position position="41"/>
    </location>
</feature>
<evidence type="ECO:0000313" key="1">
    <source>
        <dbReference type="EMBL" id="CAG8706127.1"/>
    </source>
</evidence>